<dbReference type="Gene3D" id="3.30.70.100">
    <property type="match status" value="1"/>
</dbReference>
<evidence type="ECO:0000313" key="2">
    <source>
        <dbReference type="EMBL" id="CVK15511.1"/>
    </source>
</evidence>
<dbReference type="InterPro" id="IPR036163">
    <property type="entry name" value="HMA_dom_sf"/>
</dbReference>
<keyword evidence="3" id="KW-1185">Reference proteome</keyword>
<dbReference type="GO" id="GO:0046872">
    <property type="term" value="F:metal ion binding"/>
    <property type="evidence" value="ECO:0007669"/>
    <property type="project" value="InterPro"/>
</dbReference>
<sequence>MKNELKFKTNIDCGGCVKAVTPFLSKVEGISKWQVDTSNPDKILSVQLDGATEEDILSAVKKAGFSIEKI</sequence>
<dbReference type="RefSeq" id="WP_055424745.1">
    <property type="nucleotide sequence ID" value="NZ_FCOR01000002.1"/>
</dbReference>
<dbReference type="CDD" id="cd00371">
    <property type="entry name" value="HMA"/>
    <property type="match status" value="1"/>
</dbReference>
<dbReference type="OrthoDB" id="677920at2"/>
<reference evidence="2 3" key="1">
    <citation type="submission" date="2016-01" db="EMBL/GenBank/DDBJ databases">
        <authorList>
            <person name="McClelland M."/>
            <person name="Jain A."/>
            <person name="Saraogi P."/>
            <person name="Mendelson R."/>
            <person name="Westerman R."/>
            <person name="SanMiguel P."/>
            <person name="Csonka L."/>
        </authorList>
    </citation>
    <scope>NUCLEOTIDE SEQUENCE [LARGE SCALE GENOMIC DNA]</scope>
    <source>
        <strain evidence="2 3">R-53146</strain>
    </source>
</reference>
<dbReference type="EMBL" id="FCOR01000002">
    <property type="protein sequence ID" value="CVK15511.1"/>
    <property type="molecule type" value="Genomic_DNA"/>
</dbReference>
<evidence type="ECO:0000313" key="3">
    <source>
        <dbReference type="Proteomes" id="UP000182761"/>
    </source>
</evidence>
<dbReference type="AlphaFoldDB" id="A0A0X3AM93"/>
<proteinExistence type="predicted"/>
<dbReference type="SUPFAM" id="SSF55008">
    <property type="entry name" value="HMA, heavy metal-associated domain"/>
    <property type="match status" value="1"/>
</dbReference>
<dbReference type="PROSITE" id="PS50846">
    <property type="entry name" value="HMA_2"/>
    <property type="match status" value="1"/>
</dbReference>
<name>A0A0X3AM93_9FLAO</name>
<accession>A0A0X3AM93</accession>
<dbReference type="InterPro" id="IPR006121">
    <property type="entry name" value="HMA_dom"/>
</dbReference>
<dbReference type="STRING" id="1586267.GCA_001418685_00335"/>
<protein>
    <submittedName>
        <fullName evidence="2">Copper chaperone</fullName>
    </submittedName>
</protein>
<gene>
    <name evidence="2" type="ORF">Ga0061079_10257</name>
</gene>
<dbReference type="Proteomes" id="UP000182761">
    <property type="component" value="Unassembled WGS sequence"/>
</dbReference>
<feature type="domain" description="HMA" evidence="1">
    <location>
        <begin position="2"/>
        <end position="68"/>
    </location>
</feature>
<dbReference type="Pfam" id="PF00403">
    <property type="entry name" value="HMA"/>
    <property type="match status" value="1"/>
</dbReference>
<organism evidence="2 3">
    <name type="scientific">Apibacter mensalis</name>
    <dbReference type="NCBI Taxonomy" id="1586267"/>
    <lineage>
        <taxon>Bacteria</taxon>
        <taxon>Pseudomonadati</taxon>
        <taxon>Bacteroidota</taxon>
        <taxon>Flavobacteriia</taxon>
        <taxon>Flavobacteriales</taxon>
        <taxon>Weeksellaceae</taxon>
        <taxon>Apibacter</taxon>
    </lineage>
</organism>
<evidence type="ECO:0000259" key="1">
    <source>
        <dbReference type="PROSITE" id="PS50846"/>
    </source>
</evidence>